<dbReference type="EMBL" id="SRLO01001120">
    <property type="protein sequence ID" value="TNN41284.1"/>
    <property type="molecule type" value="Genomic_DNA"/>
</dbReference>
<feature type="compositionally biased region" description="Gly residues" evidence="1">
    <location>
        <begin position="312"/>
        <end position="321"/>
    </location>
</feature>
<organism evidence="3 4">
    <name type="scientific">Liparis tanakae</name>
    <name type="common">Tanaka's snailfish</name>
    <dbReference type="NCBI Taxonomy" id="230148"/>
    <lineage>
        <taxon>Eukaryota</taxon>
        <taxon>Metazoa</taxon>
        <taxon>Chordata</taxon>
        <taxon>Craniata</taxon>
        <taxon>Vertebrata</taxon>
        <taxon>Euteleostomi</taxon>
        <taxon>Actinopterygii</taxon>
        <taxon>Neopterygii</taxon>
        <taxon>Teleostei</taxon>
        <taxon>Neoteleostei</taxon>
        <taxon>Acanthomorphata</taxon>
        <taxon>Eupercaria</taxon>
        <taxon>Perciformes</taxon>
        <taxon>Cottioidei</taxon>
        <taxon>Cottales</taxon>
        <taxon>Liparidae</taxon>
        <taxon>Liparis</taxon>
    </lineage>
</organism>
<feature type="compositionally biased region" description="Low complexity" evidence="1">
    <location>
        <begin position="240"/>
        <end position="250"/>
    </location>
</feature>
<dbReference type="AlphaFoldDB" id="A0A4Z2FKI1"/>
<sequence length="360" mass="39200">MLLLKDNGGNGDGVEAYMLSSVCHDVQEERIFHQQVKCVITEEKTCRVCKKKIGTRLKHFLFPRVKTSGLHSSVGGQSAFHVSPVALGAAAPGEHEPEDPEPAEESLLIDAGASGASRRPQRLWKSRETLNNSSRSNVIRFRGDNVSDVRGSKQDTAHTGVEKRISLSSPVRAAPVRLCACGGERNNPALGPRRSPRRRRSSSSGGGGAEAERSGRGGCSRRREKLLRLRLPATHRIHRSAQAAAPRAARAPPPPRARLRSPPYGLTMRRIRANAIAILTVAWILGTFYYLWQDNKPQSSSSPSLSAAQTRGRGGGHGQKGVSGRLEIHRDDRTIPLIPPLFGRPSSRCLLAARENLKLT</sequence>
<evidence type="ECO:0000313" key="3">
    <source>
        <dbReference type="EMBL" id="TNN41284.1"/>
    </source>
</evidence>
<evidence type="ECO:0000313" key="4">
    <source>
        <dbReference type="Proteomes" id="UP000314294"/>
    </source>
</evidence>
<name>A0A4Z2FKI1_9TELE</name>
<feature type="region of interest" description="Disordered" evidence="1">
    <location>
        <begin position="297"/>
        <end position="326"/>
    </location>
</feature>
<keyword evidence="3" id="KW-0808">Transferase</keyword>
<protein>
    <submittedName>
        <fullName evidence="3">Polypeptide N-acetylgalactosaminyltransferase 16</fullName>
    </submittedName>
</protein>
<feature type="transmembrane region" description="Helical" evidence="2">
    <location>
        <begin position="273"/>
        <end position="292"/>
    </location>
</feature>
<evidence type="ECO:0000256" key="2">
    <source>
        <dbReference type="SAM" id="Phobius"/>
    </source>
</evidence>
<accession>A0A4Z2FKI1</accession>
<keyword evidence="4" id="KW-1185">Reference proteome</keyword>
<feature type="compositionally biased region" description="Low complexity" evidence="1">
    <location>
        <begin position="297"/>
        <end position="311"/>
    </location>
</feature>
<evidence type="ECO:0000256" key="1">
    <source>
        <dbReference type="SAM" id="MobiDB-lite"/>
    </source>
</evidence>
<gene>
    <name evidence="3" type="primary">Galnt16_1</name>
    <name evidence="3" type="ORF">EYF80_048539</name>
</gene>
<keyword evidence="2" id="KW-1133">Transmembrane helix</keyword>
<comment type="caution">
    <text evidence="3">The sequence shown here is derived from an EMBL/GenBank/DDBJ whole genome shotgun (WGS) entry which is preliminary data.</text>
</comment>
<feature type="region of interest" description="Disordered" evidence="1">
    <location>
        <begin position="141"/>
        <end position="168"/>
    </location>
</feature>
<dbReference type="GO" id="GO:0016740">
    <property type="term" value="F:transferase activity"/>
    <property type="evidence" value="ECO:0007669"/>
    <property type="project" value="UniProtKB-KW"/>
</dbReference>
<keyword evidence="2" id="KW-0812">Transmembrane</keyword>
<feature type="region of interest" description="Disordered" evidence="1">
    <location>
        <begin position="181"/>
        <end position="223"/>
    </location>
</feature>
<proteinExistence type="predicted"/>
<feature type="compositionally biased region" description="Basic and acidic residues" evidence="1">
    <location>
        <begin position="141"/>
        <end position="165"/>
    </location>
</feature>
<feature type="region of interest" description="Disordered" evidence="1">
    <location>
        <begin position="238"/>
        <end position="261"/>
    </location>
</feature>
<keyword evidence="2" id="KW-0472">Membrane</keyword>
<dbReference type="Proteomes" id="UP000314294">
    <property type="component" value="Unassembled WGS sequence"/>
</dbReference>
<reference evidence="3 4" key="1">
    <citation type="submission" date="2019-03" db="EMBL/GenBank/DDBJ databases">
        <title>First draft genome of Liparis tanakae, snailfish: a comprehensive survey of snailfish specific genes.</title>
        <authorList>
            <person name="Kim W."/>
            <person name="Song I."/>
            <person name="Jeong J.-H."/>
            <person name="Kim D."/>
            <person name="Kim S."/>
            <person name="Ryu S."/>
            <person name="Song J.Y."/>
            <person name="Lee S.K."/>
        </authorList>
    </citation>
    <scope>NUCLEOTIDE SEQUENCE [LARGE SCALE GENOMIC DNA]</scope>
    <source>
        <tissue evidence="3">Muscle</tissue>
    </source>
</reference>